<name>N6WEX9_9ACTO</name>
<keyword evidence="1" id="KW-1133">Transmembrane helix</keyword>
<accession>N6WEX9</accession>
<dbReference type="PATRIC" id="fig|888050.3.peg.462"/>
<organism evidence="2 3">
    <name type="scientific">Schaalia cardiffensis F0333</name>
    <dbReference type="NCBI Taxonomy" id="888050"/>
    <lineage>
        <taxon>Bacteria</taxon>
        <taxon>Bacillati</taxon>
        <taxon>Actinomycetota</taxon>
        <taxon>Actinomycetes</taxon>
        <taxon>Actinomycetales</taxon>
        <taxon>Actinomycetaceae</taxon>
        <taxon>Schaalia</taxon>
    </lineage>
</organism>
<evidence type="ECO:0000313" key="3">
    <source>
        <dbReference type="Proteomes" id="UP000013015"/>
    </source>
</evidence>
<dbReference type="OrthoDB" id="9951617at2"/>
<dbReference type="Proteomes" id="UP000013015">
    <property type="component" value="Unassembled WGS sequence"/>
</dbReference>
<protein>
    <submittedName>
        <fullName evidence="2">Uncharacterized protein</fullName>
    </submittedName>
</protein>
<proteinExistence type="predicted"/>
<evidence type="ECO:0000256" key="1">
    <source>
        <dbReference type="SAM" id="Phobius"/>
    </source>
</evidence>
<dbReference type="STRING" id="888050.HMPREF9004_0474"/>
<sequence length="165" mass="17587">MVTRQLFNADSHRPLIIAGALIVVLILTVFGGYRYGAQSGWWGQSTRLKALAEDPIVGELVADHARLSFEIPEAAGPLAKSKPEVVSACYSIEGSSAPQVHDDLVRAAQALGFQIDQAASDSQITVLKRQGGSAEQKTTLVIDEHPLDAPGGITEPCVSVRIFHS</sequence>
<comment type="caution">
    <text evidence="2">The sequence shown here is derived from an EMBL/GenBank/DDBJ whole genome shotgun (WGS) entry which is preliminary data.</text>
</comment>
<gene>
    <name evidence="2" type="ORF">HMPREF9004_0474</name>
</gene>
<dbReference type="EMBL" id="AQHZ01000007">
    <property type="protein sequence ID" value="ENO18804.1"/>
    <property type="molecule type" value="Genomic_DNA"/>
</dbReference>
<reference evidence="2 3" key="1">
    <citation type="submission" date="2013-03" db="EMBL/GenBank/DDBJ databases">
        <title>Reference genome for the Human Microbiome Project.</title>
        <authorList>
            <person name="Aqrawi P."/>
            <person name="Ayvaz T."/>
            <person name="Bess C."/>
            <person name="Blankenburg K."/>
            <person name="Coyle M."/>
            <person name="Deng J."/>
            <person name="Forbes L."/>
            <person name="Fowler G."/>
            <person name="Francisco L."/>
            <person name="Fu Q."/>
            <person name="Gibbs R."/>
            <person name="Gross S."/>
            <person name="Gubbala S."/>
            <person name="Hale W."/>
            <person name="Hemphill L."/>
            <person name="Highlander S."/>
            <person name="Hirani K."/>
            <person name="Jackson L."/>
            <person name="Jakkamsetti A."/>
            <person name="Javaid M."/>
            <person name="Jayaseelan J.C."/>
            <person name="Jiang H."/>
            <person name="Joshi V."/>
            <person name="Korchina V."/>
            <person name="Kovar C."/>
            <person name="Lara F."/>
            <person name="Lee S."/>
            <person name="Liu Y."/>
            <person name="Mata R."/>
            <person name="Mathew T."/>
            <person name="Munidasa M."/>
            <person name="Muzny D."/>
            <person name="Nazareth L."/>
            <person name="Ngo R."/>
            <person name="Nguyen L."/>
            <person name="Nguyen N."/>
            <person name="Okwuonu G."/>
            <person name="Ongeri F."/>
            <person name="Palculict T."/>
            <person name="Patil S."/>
            <person name="Petrosino J."/>
            <person name="Pham C."/>
            <person name="Pham P."/>
            <person name="Pu L.-L."/>
            <person name="Qin X."/>
            <person name="Qu J."/>
            <person name="Reid J."/>
            <person name="Ross M."/>
            <person name="Ruth R."/>
            <person name="Saada N."/>
            <person name="San Lucas F."/>
            <person name="Santibanez J."/>
            <person name="Shang Y."/>
            <person name="Simmons D."/>
            <person name="Song X.-Z."/>
            <person name="Tang L.-Y."/>
            <person name="Thornton R."/>
            <person name="Warren J."/>
            <person name="Weissenberger G."/>
            <person name="Wilczek-Boney K."/>
            <person name="Worley K."/>
            <person name="Youmans B."/>
            <person name="Zhang J."/>
            <person name="Zhang L."/>
            <person name="Zhao Z."/>
            <person name="Zhou C."/>
            <person name="Zhu D."/>
            <person name="Zhu Y."/>
        </authorList>
    </citation>
    <scope>NUCLEOTIDE SEQUENCE [LARGE SCALE GENOMIC DNA]</scope>
    <source>
        <strain evidence="2 3">F0333</strain>
    </source>
</reference>
<evidence type="ECO:0000313" key="2">
    <source>
        <dbReference type="EMBL" id="ENO18804.1"/>
    </source>
</evidence>
<dbReference type="AlphaFoldDB" id="N6WEX9"/>
<dbReference type="HOGENOM" id="CLU_1607339_0_0_11"/>
<feature type="transmembrane region" description="Helical" evidence="1">
    <location>
        <begin position="15"/>
        <end position="33"/>
    </location>
</feature>
<keyword evidence="1" id="KW-0472">Membrane</keyword>
<keyword evidence="1" id="KW-0812">Transmembrane</keyword>
<keyword evidence="3" id="KW-1185">Reference proteome</keyword>
<dbReference type="RefSeq" id="WP_005962205.1">
    <property type="nucleotide sequence ID" value="NZ_CP040505.1"/>
</dbReference>